<organism evidence="2 4">
    <name type="scientific">Punica granatum</name>
    <name type="common">Pomegranate</name>
    <dbReference type="NCBI Taxonomy" id="22663"/>
    <lineage>
        <taxon>Eukaryota</taxon>
        <taxon>Viridiplantae</taxon>
        <taxon>Streptophyta</taxon>
        <taxon>Embryophyta</taxon>
        <taxon>Tracheophyta</taxon>
        <taxon>Spermatophyta</taxon>
        <taxon>Magnoliopsida</taxon>
        <taxon>eudicotyledons</taxon>
        <taxon>Gunneridae</taxon>
        <taxon>Pentapetalae</taxon>
        <taxon>rosids</taxon>
        <taxon>malvids</taxon>
        <taxon>Myrtales</taxon>
        <taxon>Lythraceae</taxon>
        <taxon>Punica</taxon>
    </lineage>
</organism>
<dbReference type="RefSeq" id="XP_031382040.1">
    <property type="nucleotide sequence ID" value="XM_031526180.1"/>
</dbReference>
<keyword evidence="2" id="KW-1185">Reference proteome</keyword>
<proteinExistence type="predicted"/>
<dbReference type="Proteomes" id="UP000515151">
    <property type="component" value="Chromosome 2"/>
</dbReference>
<name>A0A6P8CG07_PUNGR</name>
<dbReference type="PANTHER" id="PTHR47794">
    <property type="entry name" value="VACUOLAR PROTEIN SORTING-ASSOCIATED PROTEIN 27"/>
    <property type="match status" value="1"/>
</dbReference>
<dbReference type="GO" id="GO:0006623">
    <property type="term" value="P:protein targeting to vacuole"/>
    <property type="evidence" value="ECO:0007669"/>
    <property type="project" value="TreeGrafter"/>
</dbReference>
<dbReference type="GO" id="GO:0043130">
    <property type="term" value="F:ubiquitin binding"/>
    <property type="evidence" value="ECO:0007669"/>
    <property type="project" value="TreeGrafter"/>
</dbReference>
<dbReference type="GO" id="GO:0033565">
    <property type="term" value="C:ESCRT-0 complex"/>
    <property type="evidence" value="ECO:0007669"/>
    <property type="project" value="TreeGrafter"/>
</dbReference>
<dbReference type="GO" id="GO:0032266">
    <property type="term" value="F:phosphatidylinositol-3-phosphate binding"/>
    <property type="evidence" value="ECO:0007669"/>
    <property type="project" value="TreeGrafter"/>
</dbReference>
<feature type="region of interest" description="Disordered" evidence="1">
    <location>
        <begin position="37"/>
        <end position="75"/>
    </location>
</feature>
<dbReference type="AlphaFoldDB" id="A0A6P8CG07"/>
<sequence>MQRQHFQTKGSTTIRHPLTSRVCADCFNNSSKAVKRVTQASGGEDQVSASVSRLDINADKDSKAEPLPDHHPVPGVPECKCRMPLCICEAPSPSTDGLAQQKILSNAQSVPKDRTSTSNSKSSSVFNVQEVHVNSEKPKMEYAANGEGLRGNKK</sequence>
<accession>A0A6P8CG07</accession>
<protein>
    <submittedName>
        <fullName evidence="3 4">Uncharacterized protein LOC116196452</fullName>
    </submittedName>
</protein>
<dbReference type="GO" id="GO:0043328">
    <property type="term" value="P:protein transport to vacuole involved in ubiquitin-dependent protein catabolic process via the multivesicular body sorting pathway"/>
    <property type="evidence" value="ECO:0007669"/>
    <property type="project" value="TreeGrafter"/>
</dbReference>
<gene>
    <name evidence="3 4" type="primary">LOC116196452</name>
</gene>
<reference evidence="3 4" key="2">
    <citation type="submission" date="2025-04" db="UniProtKB">
        <authorList>
            <consortium name="RefSeq"/>
        </authorList>
    </citation>
    <scope>IDENTIFICATION</scope>
    <source>
        <tissue evidence="3 4">Leaf</tissue>
    </source>
</reference>
<evidence type="ECO:0000313" key="2">
    <source>
        <dbReference type="Proteomes" id="UP000515151"/>
    </source>
</evidence>
<dbReference type="GeneID" id="116196452"/>
<reference evidence="2" key="1">
    <citation type="journal article" date="2020" name="Plant Biotechnol. J.">
        <title>The pomegranate (Punica granatum L.) draft genome dissects genetic divergence between soft- and hard-seeded cultivars.</title>
        <authorList>
            <person name="Luo X."/>
            <person name="Li H."/>
            <person name="Wu Z."/>
            <person name="Yao W."/>
            <person name="Zhao P."/>
            <person name="Cao D."/>
            <person name="Yu H."/>
            <person name="Li K."/>
            <person name="Poudel K."/>
            <person name="Zhao D."/>
            <person name="Zhang F."/>
            <person name="Xia X."/>
            <person name="Chen L."/>
            <person name="Wang Q."/>
            <person name="Jing D."/>
            <person name="Cao S."/>
        </authorList>
    </citation>
    <scope>NUCLEOTIDE SEQUENCE [LARGE SCALE GENOMIC DNA]</scope>
</reference>
<dbReference type="PANTHER" id="PTHR47794:SF1">
    <property type="entry name" value="VACUOLAR PROTEIN SORTING-ASSOCIATED PROTEIN 27"/>
    <property type="match status" value="1"/>
</dbReference>
<evidence type="ECO:0000256" key="1">
    <source>
        <dbReference type="SAM" id="MobiDB-lite"/>
    </source>
</evidence>
<feature type="compositionally biased region" description="Basic and acidic residues" evidence="1">
    <location>
        <begin position="56"/>
        <end position="72"/>
    </location>
</feature>
<evidence type="ECO:0000313" key="3">
    <source>
        <dbReference type="RefSeq" id="XP_031382039.1"/>
    </source>
</evidence>
<evidence type="ECO:0000313" key="4">
    <source>
        <dbReference type="RefSeq" id="XP_031382040.1"/>
    </source>
</evidence>
<dbReference type="RefSeq" id="XP_031382039.1">
    <property type="nucleotide sequence ID" value="XM_031526179.1"/>
</dbReference>
<dbReference type="OrthoDB" id="194358at2759"/>
<feature type="region of interest" description="Disordered" evidence="1">
    <location>
        <begin position="104"/>
        <end position="154"/>
    </location>
</feature>